<dbReference type="RefSeq" id="WP_182669506.1">
    <property type="nucleotide sequence ID" value="NZ_JACHTE010000006.1"/>
</dbReference>
<sequence>MDSNYSVGLTEMESVMNLQKMAVETEELSLCLSMHSTTSTTNSWPTLKTK</sequence>
<keyword evidence="2" id="KW-1185">Reference proteome</keyword>
<dbReference type="Proteomes" id="UP000552587">
    <property type="component" value="Unassembled WGS sequence"/>
</dbReference>
<organism evidence="1 2">
    <name type="scientific">Marilutibacter penaei</name>
    <dbReference type="NCBI Taxonomy" id="2759900"/>
    <lineage>
        <taxon>Bacteria</taxon>
        <taxon>Pseudomonadati</taxon>
        <taxon>Pseudomonadota</taxon>
        <taxon>Gammaproteobacteria</taxon>
        <taxon>Lysobacterales</taxon>
        <taxon>Lysobacteraceae</taxon>
        <taxon>Marilutibacter</taxon>
    </lineage>
</organism>
<accession>A0A7W3U4D3</accession>
<comment type="caution">
    <text evidence="1">The sequence shown here is derived from an EMBL/GenBank/DDBJ whole genome shotgun (WGS) entry which is preliminary data.</text>
</comment>
<dbReference type="AlphaFoldDB" id="A0A7W3U4D3"/>
<protein>
    <submittedName>
        <fullName evidence="1">Uncharacterized protein</fullName>
    </submittedName>
</protein>
<evidence type="ECO:0000313" key="1">
    <source>
        <dbReference type="EMBL" id="MBB1088729.1"/>
    </source>
</evidence>
<proteinExistence type="predicted"/>
<reference evidence="1 2" key="1">
    <citation type="submission" date="2020-07" db="EMBL/GenBank/DDBJ databases">
        <authorList>
            <person name="Xu S."/>
            <person name="Li A."/>
        </authorList>
    </citation>
    <scope>NUCLEOTIDE SEQUENCE [LARGE SCALE GENOMIC DNA]</scope>
    <source>
        <strain evidence="1 2">SG-8</strain>
    </source>
</reference>
<dbReference type="EMBL" id="JACHTE010000006">
    <property type="protein sequence ID" value="MBB1088729.1"/>
    <property type="molecule type" value="Genomic_DNA"/>
</dbReference>
<name>A0A7W3U4D3_9GAMM</name>
<evidence type="ECO:0000313" key="2">
    <source>
        <dbReference type="Proteomes" id="UP000552587"/>
    </source>
</evidence>
<gene>
    <name evidence="1" type="ORF">H4F99_09525</name>
</gene>